<accession>A0ABD3G9E4</accession>
<sequence>MLCTGSRVIHVRDVVFDVNAQCESVELGRHERHAAHDRRGHTLGNDDSVGVLTPNPTATRRSASAPQAVVLLPLAGANIYEPSSITTGGKYRSVLRSSDLVLTSISVYCACDFEYKIRRHAWWASVCWLNGAVYVGL</sequence>
<protein>
    <submittedName>
        <fullName evidence="1">Uncharacterized protein</fullName>
    </submittedName>
</protein>
<organism evidence="1 2">
    <name type="scientific">Phytophthora oleae</name>
    <dbReference type="NCBI Taxonomy" id="2107226"/>
    <lineage>
        <taxon>Eukaryota</taxon>
        <taxon>Sar</taxon>
        <taxon>Stramenopiles</taxon>
        <taxon>Oomycota</taxon>
        <taxon>Peronosporomycetes</taxon>
        <taxon>Peronosporales</taxon>
        <taxon>Peronosporaceae</taxon>
        <taxon>Phytophthora</taxon>
    </lineage>
</organism>
<proteinExistence type="predicted"/>
<dbReference type="Proteomes" id="UP001632037">
    <property type="component" value="Unassembled WGS sequence"/>
</dbReference>
<reference evidence="1 2" key="1">
    <citation type="submission" date="2024-09" db="EMBL/GenBank/DDBJ databases">
        <title>Genome sequencing and assembly of Phytophthora oleae, isolate VK10A, causative agent of rot of olive drupes.</title>
        <authorList>
            <person name="Conti Taguali S."/>
            <person name="Riolo M."/>
            <person name="La Spada F."/>
            <person name="Cacciola S.O."/>
            <person name="Dionisio G."/>
        </authorList>
    </citation>
    <scope>NUCLEOTIDE SEQUENCE [LARGE SCALE GENOMIC DNA]</scope>
    <source>
        <strain evidence="1 2">VK10A</strain>
    </source>
</reference>
<dbReference type="EMBL" id="JBIMZQ010000001">
    <property type="protein sequence ID" value="KAL3674424.1"/>
    <property type="molecule type" value="Genomic_DNA"/>
</dbReference>
<keyword evidence="2" id="KW-1185">Reference proteome</keyword>
<gene>
    <name evidence="1" type="ORF">V7S43_000377</name>
</gene>
<evidence type="ECO:0000313" key="2">
    <source>
        <dbReference type="Proteomes" id="UP001632037"/>
    </source>
</evidence>
<dbReference type="AlphaFoldDB" id="A0ABD3G9E4"/>
<comment type="caution">
    <text evidence="1">The sequence shown here is derived from an EMBL/GenBank/DDBJ whole genome shotgun (WGS) entry which is preliminary data.</text>
</comment>
<evidence type="ECO:0000313" key="1">
    <source>
        <dbReference type="EMBL" id="KAL3674424.1"/>
    </source>
</evidence>
<name>A0ABD3G9E4_9STRA</name>